<name>A0A5J4Z027_PORPP</name>
<dbReference type="EMDB" id="EMD-33605"/>
<reference evidence="4" key="2">
    <citation type="journal article" date="2023" name="Commun. Biol.">
        <title>The structural basis for light acclimation in phycobilisome light harvesting systems systems in Porphyridium purpureum.</title>
        <authorList>
            <person name="Dodson E.J."/>
            <person name="Ma J."/>
            <person name="Suissa Szlejf M."/>
            <person name="Maroudas-Sklare N."/>
            <person name="Paltiel Y."/>
            <person name="Adir N."/>
            <person name="Sun S."/>
            <person name="Sui S.F."/>
            <person name="Keren N."/>
        </authorList>
    </citation>
    <scope>STRUCTURE BY ELECTRON MICROSCOPY (3.00 ANGSTROMS) OF 48-335</scope>
</reference>
<dbReference type="EMBL" id="VRMN01000002">
    <property type="protein sequence ID" value="KAA8496412.1"/>
    <property type="molecule type" value="Genomic_DNA"/>
</dbReference>
<evidence type="ECO:0000313" key="2">
    <source>
        <dbReference type="EMBL" id="KAA8496412.1"/>
    </source>
</evidence>
<dbReference type="SUPFAM" id="SSF82153">
    <property type="entry name" value="FAS1 domain"/>
    <property type="match status" value="1"/>
</dbReference>
<dbReference type="EMDB" id="EMD-31393"/>
<dbReference type="EMDB" id="EMD-33618"/>
<gene>
    <name evidence="2" type="ORF">FVE85_0141</name>
</gene>
<dbReference type="PDB" id="7Y5E">
    <property type="method" value="EM"/>
    <property type="resolution" value="3.30 A"/>
    <property type="chains" value="fB/hB=48-335"/>
</dbReference>
<dbReference type="EMDB" id="EMD-33658"/>
<reference evidence="5 6" key="3">
    <citation type="journal article" date="2023" name="Nature">
        <title>In situ structure of the red algal phycobilisome-PSII-PSI-LHC megacomplex.</title>
        <authorList>
            <person name="You X."/>
            <person name="Zhang X."/>
            <person name="Cheng J."/>
            <person name="Xiao Y."/>
            <person name="Ma J."/>
            <person name="Sun S."/>
            <person name="Zhang X."/>
            <person name="Wang H.W."/>
            <person name="Sui S.F."/>
        </authorList>
    </citation>
    <scope>STRUCTURE BY ELECTRON MICROSCOPY (3.30 ANGSTROMS) OF 48-335</scope>
</reference>
<dbReference type="InterPro" id="IPR036378">
    <property type="entry name" value="FAS1_dom_sf"/>
</dbReference>
<evidence type="ECO:0000259" key="1">
    <source>
        <dbReference type="Pfam" id="PF02469"/>
    </source>
</evidence>
<dbReference type="PDB" id="7Y4L">
    <property type="method" value="EM"/>
    <property type="resolution" value="3.30 A"/>
    <property type="chains" value="fA/hA=48-335"/>
</dbReference>
<keyword evidence="3" id="KW-1185">Reference proteome</keyword>
<dbReference type="PDB" id="7Y7A">
    <property type="method" value="EM"/>
    <property type="resolution" value="4.30 A"/>
    <property type="chains" value="fA/fW/hA/hW=48-335"/>
</dbReference>
<proteinExistence type="evidence at protein level"/>
<dbReference type="OrthoDB" id="286301at2759"/>
<sequence>MAGFVSGGVGAASLALAQRHAVCGALLPATTTTTTTAARASARGGVRMAAKPYESGYIAEDDFWRGRGIAAWVYATGANKVIAQIVKDFNLTDKKFMVFIPNDGAFARLSPQLRKAMMEDSRLVYDMLAGHIFTSKGSAMLKDLQGAGYLQPAYGEAIGYVGTGRVIKIGNAQVIPESSDILRKNLGFSAHTLDTFIVPKALTKKVSIEAGFSPVTPAKYVSTTKADLRYVGATKPAAVGGRRAMNLMKQQPFWMYGPPYNAVTQDEYEPISAAAPKAFVDYQIFAPGTVKVSPDSVNANELNPVSGMSKYIGKTQKLVGDQGISDRSDKLPMGQ</sequence>
<reference evidence="3" key="1">
    <citation type="journal article" date="2019" name="Nat. Commun.">
        <title>Expansion of phycobilisome linker gene families in mesophilic red algae.</title>
        <authorList>
            <person name="Lee J."/>
            <person name="Kim D."/>
            <person name="Bhattacharya D."/>
            <person name="Yoon H.S."/>
        </authorList>
    </citation>
    <scope>NUCLEOTIDE SEQUENCE [LARGE SCALE GENOMIC DNA]</scope>
    <source>
        <strain evidence="3">CCMP 1328</strain>
    </source>
</reference>
<dbReference type="Gene3D" id="2.30.180.10">
    <property type="entry name" value="FAS1 domain"/>
    <property type="match status" value="1"/>
</dbReference>
<evidence type="ECO:0007829" key="4">
    <source>
        <dbReference type="PDB" id="7EZX"/>
    </source>
</evidence>
<dbReference type="InterPro" id="IPR000782">
    <property type="entry name" value="FAS1_domain"/>
</dbReference>
<dbReference type="Pfam" id="PF02469">
    <property type="entry name" value="Fasciclin"/>
    <property type="match status" value="1"/>
</dbReference>
<dbReference type="Proteomes" id="UP000324585">
    <property type="component" value="Unassembled WGS sequence"/>
</dbReference>
<dbReference type="OMA" id="GMSKYIG"/>
<dbReference type="AlphaFoldDB" id="A0A5J4Z027"/>
<keyword evidence="4 5" id="KW-0002">3D-structure</keyword>
<organism evidence="2 3">
    <name type="scientific">Porphyridium purpureum</name>
    <name type="common">Red alga</name>
    <name type="synonym">Porphyridium cruentum</name>
    <dbReference type="NCBI Taxonomy" id="35688"/>
    <lineage>
        <taxon>Eukaryota</taxon>
        <taxon>Rhodophyta</taxon>
        <taxon>Bangiophyceae</taxon>
        <taxon>Porphyridiales</taxon>
        <taxon>Porphyridiaceae</taxon>
        <taxon>Porphyridium</taxon>
    </lineage>
</organism>
<protein>
    <recommendedName>
        <fullName evidence="1">FAS1 domain-containing protein</fullName>
    </recommendedName>
</protein>
<dbReference type="PDB" id="7EZX">
    <property type="method" value="EM"/>
    <property type="resolution" value="3.00 A"/>
    <property type="chains" value="k6/kH=48-335"/>
</dbReference>
<accession>A0A5J4Z027</accession>
<evidence type="ECO:0007829" key="6">
    <source>
        <dbReference type="PDB" id="7Y5E"/>
    </source>
</evidence>
<comment type="caution">
    <text evidence="2">The sequence shown here is derived from an EMBL/GenBank/DDBJ whole genome shotgun (WGS) entry which is preliminary data.</text>
</comment>
<feature type="domain" description="FAS1" evidence="1">
    <location>
        <begin position="83"/>
        <end position="199"/>
    </location>
</feature>
<evidence type="ECO:0007829" key="5">
    <source>
        <dbReference type="PDB" id="7Y4L"/>
    </source>
</evidence>
<evidence type="ECO:0000313" key="3">
    <source>
        <dbReference type="Proteomes" id="UP000324585"/>
    </source>
</evidence>